<name>A0A1S2M000_9BACI</name>
<protein>
    <recommendedName>
        <fullName evidence="2">BioF2-like acetyltransferase domain-containing protein</fullName>
    </recommendedName>
</protein>
<dbReference type="AlphaFoldDB" id="A0A1S2M000"/>
<gene>
    <name evidence="1" type="ORF">AWH56_10565</name>
</gene>
<evidence type="ECO:0008006" key="2">
    <source>
        <dbReference type="Google" id="ProtNLM"/>
    </source>
</evidence>
<accession>A0A1S2M000</accession>
<organism evidence="1">
    <name type="scientific">Anaerobacillus isosaccharinicus</name>
    <dbReference type="NCBI Taxonomy" id="1532552"/>
    <lineage>
        <taxon>Bacteria</taxon>
        <taxon>Bacillati</taxon>
        <taxon>Bacillota</taxon>
        <taxon>Bacilli</taxon>
        <taxon>Bacillales</taxon>
        <taxon>Bacillaceae</taxon>
        <taxon>Anaerobacillus</taxon>
    </lineage>
</organism>
<sequence>MSAFFKLEGISMSDLYVLEVLGENTEGEEISFSYCGIQDGLTYIQPFIQNQLLDSNITVKRRYIIQTFELTTYLAENKDDLIVISTNKEQVYKHFPEDCFIMPFRIHQIVDTSKGIEKVLSSMSKREVKRHSKQKEKYKLDFYTTNEDKHFFDFYNRMHKPTMKSRYDGLARSVEINKAYEEIFKKGLLFIITENGVPVSGSVSQIDEENKVLNARLIGVLNGDDRYRYIGAQNHVYHSILEWACRDHRIDQVDFQGCEPFLTKGTFQYKKRFATEAILPPNHLNDKRLLVKANFNKQGIKDFLFNNPVMLVDKDDKLGVGYFYDVREPRLDIPYHSPGFLFERMIRME</sequence>
<reference evidence="1" key="1">
    <citation type="submission" date="2016-10" db="EMBL/GenBank/DDBJ databases">
        <title>Draft genome sequences of four alkaliphilic bacteria belonging to the Anaerobacillus genus.</title>
        <authorList>
            <person name="Bassil N.M."/>
            <person name="Lloyd J.R."/>
        </authorList>
    </citation>
    <scope>NUCLEOTIDE SEQUENCE [LARGE SCALE GENOMIC DNA]</scope>
    <source>
        <strain evidence="1">NB2006</strain>
    </source>
</reference>
<dbReference type="Gene3D" id="3.40.630.30">
    <property type="match status" value="1"/>
</dbReference>
<evidence type="ECO:0000313" key="1">
    <source>
        <dbReference type="EMBL" id="OIJ18021.1"/>
    </source>
</evidence>
<proteinExistence type="predicted"/>
<dbReference type="SUPFAM" id="SSF55729">
    <property type="entry name" value="Acyl-CoA N-acyltransferases (Nat)"/>
    <property type="match status" value="1"/>
</dbReference>
<comment type="caution">
    <text evidence="1">The sequence shown here is derived from an EMBL/GenBank/DDBJ whole genome shotgun (WGS) entry which is preliminary data.</text>
</comment>
<dbReference type="EMBL" id="LQXD01000094">
    <property type="protein sequence ID" value="OIJ18021.1"/>
    <property type="molecule type" value="Genomic_DNA"/>
</dbReference>
<dbReference type="InterPro" id="IPR016181">
    <property type="entry name" value="Acyl_CoA_acyltransferase"/>
</dbReference>